<keyword evidence="2" id="KW-1185">Reference proteome</keyword>
<dbReference type="RefSeq" id="WP_216827151.1">
    <property type="nucleotide sequence ID" value="NZ_BMTY01000024.1"/>
</dbReference>
<gene>
    <name evidence="1" type="ORF">ACIO7M_11825</name>
</gene>
<evidence type="ECO:0000313" key="1">
    <source>
        <dbReference type="EMBL" id="MFJ2821794.1"/>
    </source>
</evidence>
<accession>A0ABW8EEX6</accession>
<proteinExistence type="predicted"/>
<dbReference type="NCBIfam" id="NF038371">
    <property type="entry name" value="phegan_RiPP_fam"/>
    <property type="match status" value="1"/>
</dbReference>
<sequence length="37" mass="4077">MEREIVWTEIEDADVAEIVSDSNVKDIGIVSASNVKD</sequence>
<organism evidence="1 2">
    <name type="scientific">Streptomyces toxytricini</name>
    <name type="common">Actinomyces toxytricini</name>
    <dbReference type="NCBI Taxonomy" id="67369"/>
    <lineage>
        <taxon>Bacteria</taxon>
        <taxon>Bacillati</taxon>
        <taxon>Actinomycetota</taxon>
        <taxon>Actinomycetes</taxon>
        <taxon>Kitasatosporales</taxon>
        <taxon>Streptomycetaceae</taxon>
        <taxon>Streptomyces</taxon>
    </lineage>
</organism>
<dbReference type="EMBL" id="JBIUYY010000004">
    <property type="protein sequence ID" value="MFJ2821794.1"/>
    <property type="molecule type" value="Genomic_DNA"/>
</dbReference>
<reference evidence="1 2" key="1">
    <citation type="submission" date="2024-10" db="EMBL/GenBank/DDBJ databases">
        <title>The Natural Products Discovery Center: Release of the First 8490 Sequenced Strains for Exploring Actinobacteria Biosynthetic Diversity.</title>
        <authorList>
            <person name="Kalkreuter E."/>
            <person name="Kautsar S.A."/>
            <person name="Yang D."/>
            <person name="Bader C.D."/>
            <person name="Teijaro C.N."/>
            <person name="Fluegel L."/>
            <person name="Davis C.M."/>
            <person name="Simpson J.R."/>
            <person name="Lauterbach L."/>
            <person name="Steele A.D."/>
            <person name="Gui C."/>
            <person name="Meng S."/>
            <person name="Li G."/>
            <person name="Viehrig K."/>
            <person name="Ye F."/>
            <person name="Su P."/>
            <person name="Kiefer A.F."/>
            <person name="Nichols A."/>
            <person name="Cepeda A.J."/>
            <person name="Yan W."/>
            <person name="Fan B."/>
            <person name="Jiang Y."/>
            <person name="Adhikari A."/>
            <person name="Zheng C.-J."/>
            <person name="Schuster L."/>
            <person name="Cowan T.M."/>
            <person name="Smanski M.J."/>
            <person name="Chevrette M.G."/>
            <person name="De Carvalho L.P.S."/>
            <person name="Shen B."/>
        </authorList>
    </citation>
    <scope>NUCLEOTIDE SEQUENCE [LARGE SCALE GENOMIC DNA]</scope>
    <source>
        <strain evidence="1 2">NPDC087220</strain>
    </source>
</reference>
<protein>
    <submittedName>
        <fullName evidence="1">Pheganomycin family RiPP</fullName>
    </submittedName>
</protein>
<evidence type="ECO:0000313" key="2">
    <source>
        <dbReference type="Proteomes" id="UP001617351"/>
    </source>
</evidence>
<comment type="caution">
    <text evidence="1">The sequence shown here is derived from an EMBL/GenBank/DDBJ whole genome shotgun (WGS) entry which is preliminary data.</text>
</comment>
<name>A0ABW8EEX6_STRT5</name>
<dbReference type="Proteomes" id="UP001617351">
    <property type="component" value="Unassembled WGS sequence"/>
</dbReference>